<feature type="transmembrane region" description="Helical" evidence="1">
    <location>
        <begin position="46"/>
        <end position="66"/>
    </location>
</feature>
<dbReference type="EMBL" id="CP136862">
    <property type="protein sequence ID" value="WOJ88667.1"/>
    <property type="molecule type" value="Genomic_DNA"/>
</dbReference>
<dbReference type="Proteomes" id="UP001626536">
    <property type="component" value="Chromosome"/>
</dbReference>
<proteinExistence type="predicted"/>
<sequence>MSFDRLTWAGLTVVALGWALLFSSTQLADVAAGASARPTGGVSLNVAGIAQCGILSGFGIAILGTLQTGFGALNKFFQAVLARTAQPSSKAEAPQLAHQKKIIERGWVKDRAYVLFNDGSVEVETMLGRRRFPSLQEAQEFIA</sequence>
<dbReference type="RefSeq" id="WP_407338106.1">
    <property type="nucleotide sequence ID" value="NZ_CP136862.1"/>
</dbReference>
<evidence type="ECO:0000313" key="2">
    <source>
        <dbReference type="EMBL" id="WOJ88667.1"/>
    </source>
</evidence>
<keyword evidence="1" id="KW-0812">Transmembrane</keyword>
<protein>
    <submittedName>
        <fullName evidence="2">Uncharacterized protein</fullName>
    </submittedName>
</protein>
<accession>A0ABZ0HPE9</accession>
<gene>
    <name evidence="2" type="ORF">RZS28_12680</name>
</gene>
<organism evidence="2 3">
    <name type="scientific">Methylocapsa polymorpha</name>
    <dbReference type="NCBI Taxonomy" id="3080828"/>
    <lineage>
        <taxon>Bacteria</taxon>
        <taxon>Pseudomonadati</taxon>
        <taxon>Pseudomonadota</taxon>
        <taxon>Alphaproteobacteria</taxon>
        <taxon>Hyphomicrobiales</taxon>
        <taxon>Beijerinckiaceae</taxon>
        <taxon>Methylocapsa</taxon>
    </lineage>
</organism>
<name>A0ABZ0HPE9_9HYPH</name>
<reference evidence="2 3" key="1">
    <citation type="submission" date="2023-10" db="EMBL/GenBank/DDBJ databases">
        <title>Novel methanotroph of the genus Methylocapsa from a subarctic wetland.</title>
        <authorList>
            <person name="Belova S.E."/>
            <person name="Oshkin I.Y."/>
            <person name="Miroshnikov K."/>
            <person name="Dedysh S.N."/>
        </authorList>
    </citation>
    <scope>NUCLEOTIDE SEQUENCE [LARGE SCALE GENOMIC DNA]</scope>
    <source>
        <strain evidence="2 3">RX1</strain>
    </source>
</reference>
<keyword evidence="1" id="KW-1133">Transmembrane helix</keyword>
<evidence type="ECO:0000313" key="3">
    <source>
        <dbReference type="Proteomes" id="UP001626536"/>
    </source>
</evidence>
<keyword evidence="1" id="KW-0472">Membrane</keyword>
<evidence type="ECO:0000256" key="1">
    <source>
        <dbReference type="SAM" id="Phobius"/>
    </source>
</evidence>
<keyword evidence="3" id="KW-1185">Reference proteome</keyword>